<organism evidence="2 3">
    <name type="scientific">Hibiscus sabdariffa</name>
    <name type="common">roselle</name>
    <dbReference type="NCBI Taxonomy" id="183260"/>
    <lineage>
        <taxon>Eukaryota</taxon>
        <taxon>Viridiplantae</taxon>
        <taxon>Streptophyta</taxon>
        <taxon>Embryophyta</taxon>
        <taxon>Tracheophyta</taxon>
        <taxon>Spermatophyta</taxon>
        <taxon>Magnoliopsida</taxon>
        <taxon>eudicotyledons</taxon>
        <taxon>Gunneridae</taxon>
        <taxon>Pentapetalae</taxon>
        <taxon>rosids</taxon>
        <taxon>malvids</taxon>
        <taxon>Malvales</taxon>
        <taxon>Malvaceae</taxon>
        <taxon>Malvoideae</taxon>
        <taxon>Hibiscus</taxon>
    </lineage>
</organism>
<keyword evidence="3" id="KW-1185">Reference proteome</keyword>
<evidence type="ECO:0000313" key="3">
    <source>
        <dbReference type="Proteomes" id="UP001396334"/>
    </source>
</evidence>
<evidence type="ECO:0000313" key="2">
    <source>
        <dbReference type="EMBL" id="KAK8978723.1"/>
    </source>
</evidence>
<comment type="caution">
    <text evidence="2">The sequence shown here is derived from an EMBL/GenBank/DDBJ whole genome shotgun (WGS) entry which is preliminary data.</text>
</comment>
<proteinExistence type="predicted"/>
<feature type="region of interest" description="Disordered" evidence="1">
    <location>
        <begin position="45"/>
        <end position="72"/>
    </location>
</feature>
<dbReference type="EMBL" id="JBBPBN010000110">
    <property type="protein sequence ID" value="KAK8978723.1"/>
    <property type="molecule type" value="Genomic_DNA"/>
</dbReference>
<gene>
    <name evidence="2" type="ORF">V6N11_001729</name>
</gene>
<evidence type="ECO:0000256" key="1">
    <source>
        <dbReference type="SAM" id="MobiDB-lite"/>
    </source>
</evidence>
<accession>A0ABR2NRK9</accession>
<sequence>MDDKRRINLELRVGEQCFPIRVTEIEEAIGPKCDCSCELMEESEFSGKHDKKEDAKERIDASAVKGRDSGNNSVGSVVPNSISLKAMNSLEVEKLWEANKLVDWHVMETASWMANENIGMV</sequence>
<dbReference type="Proteomes" id="UP001396334">
    <property type="component" value="Unassembled WGS sequence"/>
</dbReference>
<feature type="compositionally biased region" description="Basic and acidic residues" evidence="1">
    <location>
        <begin position="45"/>
        <end position="68"/>
    </location>
</feature>
<reference evidence="2 3" key="1">
    <citation type="journal article" date="2024" name="G3 (Bethesda)">
        <title>Genome assembly of Hibiscus sabdariffa L. provides insights into metabolisms of medicinal natural products.</title>
        <authorList>
            <person name="Kim T."/>
        </authorList>
    </citation>
    <scope>NUCLEOTIDE SEQUENCE [LARGE SCALE GENOMIC DNA]</scope>
    <source>
        <strain evidence="2">TK-2024</strain>
        <tissue evidence="2">Old leaves</tissue>
    </source>
</reference>
<protein>
    <submittedName>
        <fullName evidence="2">Uncharacterized protein</fullName>
    </submittedName>
</protein>
<name>A0ABR2NRK9_9ROSI</name>